<dbReference type="EMBL" id="EF538882">
    <property type="protein sequence ID" value="ABU55897.1"/>
    <property type="molecule type" value="Genomic_DNA"/>
</dbReference>
<protein>
    <submittedName>
        <fullName evidence="3">ORF3</fullName>
    </submittedName>
</protein>
<dbReference type="Pfam" id="PF05501">
    <property type="entry name" value="DUF755"/>
    <property type="match status" value="1"/>
</dbReference>
<proteinExistence type="predicted"/>
<evidence type="ECO:0000259" key="2">
    <source>
        <dbReference type="Pfam" id="PF05501"/>
    </source>
</evidence>
<dbReference type="KEGG" id="vg:37616652"/>
<name>A8DMR3_9VIRU</name>
<dbReference type="InterPro" id="IPR008474">
    <property type="entry name" value="DUF755"/>
</dbReference>
<feature type="domain" description="DUF755" evidence="2">
    <location>
        <begin position="8"/>
        <end position="115"/>
    </location>
</feature>
<evidence type="ECO:0000313" key="4">
    <source>
        <dbReference type="Proteomes" id="UP000232595"/>
    </source>
</evidence>
<dbReference type="OrthoDB" id="40268at10239"/>
<evidence type="ECO:0000256" key="1">
    <source>
        <dbReference type="SAM" id="MobiDB-lite"/>
    </source>
</evidence>
<feature type="compositionally biased region" description="Polar residues" evidence="1">
    <location>
        <begin position="105"/>
        <end position="117"/>
    </location>
</feature>
<sequence>MFVIHRPNQTFLNPVTSYRQLYCRIQNIPSNTTCKPLTSEGDSLQKRLQNESKKTMKLNKLFCHLQDKLQWTSSSKPPRQHRQRTHRRRKKSRKHCSSSSSDTSESNGNSDTESSSC</sequence>
<reference evidence="3 4" key="1">
    <citation type="journal article" date="2007" name="J. Gen. Virol.">
        <title>Circular genomes related to anelloviruses identified in human and animal samples by using a combined rolling-circle amplification/sequence-independent single primer amplification approach.</title>
        <authorList>
            <person name="Biagini P."/>
            <person name="Uch R."/>
            <person name="Belhouchet M."/>
            <person name="Attoui H."/>
            <person name="Cantaloube J.F."/>
            <person name="Brisbarre N."/>
            <person name="de Micco P."/>
        </authorList>
    </citation>
    <scope>NUCLEOTIDE SEQUENCE [LARGE SCALE GENOMIC DNA]</scope>
    <source>
        <strain evidence="3">LIL-y3</strain>
    </source>
</reference>
<organism evidence="3 4">
    <name type="scientific">Torque teno mini virus 12</name>
    <dbReference type="NCBI Taxonomy" id="2065038"/>
    <lineage>
        <taxon>Viruses</taxon>
        <taxon>Monodnaviria</taxon>
        <taxon>Shotokuvirae</taxon>
        <taxon>Commensaviricota</taxon>
        <taxon>Cardeaviricetes</taxon>
        <taxon>Sanitavirales</taxon>
        <taxon>Anelloviridae</taxon>
        <taxon>Betatorquevirus</taxon>
        <taxon>Betatorquevirus homini12</taxon>
    </lineage>
</organism>
<keyword evidence="4" id="KW-1185">Reference proteome</keyword>
<dbReference type="RefSeq" id="YP_009505742.1">
    <property type="nucleotide sequence ID" value="NC_038347.1"/>
</dbReference>
<feature type="compositionally biased region" description="Basic residues" evidence="1">
    <location>
        <begin position="78"/>
        <end position="96"/>
    </location>
</feature>
<dbReference type="Proteomes" id="UP000232595">
    <property type="component" value="Segment"/>
</dbReference>
<accession>A8DMR3</accession>
<dbReference type="GeneID" id="37616652"/>
<feature type="region of interest" description="Disordered" evidence="1">
    <location>
        <begin position="69"/>
        <end position="117"/>
    </location>
</feature>
<evidence type="ECO:0000313" key="3">
    <source>
        <dbReference type="EMBL" id="ABU55897.1"/>
    </source>
</evidence>